<gene>
    <name evidence="1" type="ordered locus">H16_A3226</name>
</gene>
<evidence type="ECO:0000313" key="1">
    <source>
        <dbReference type="EMBL" id="CAJ94301.1"/>
    </source>
</evidence>
<dbReference type="Proteomes" id="UP000008210">
    <property type="component" value="Chromosome 1"/>
</dbReference>
<evidence type="ECO:0000313" key="2">
    <source>
        <dbReference type="Proteomes" id="UP000008210"/>
    </source>
</evidence>
<organism evidence="1 2">
    <name type="scientific">Cupriavidus necator (strain ATCC 17699 / DSM 428 / KCTC 22496 / NCIMB 10442 / H16 / Stanier 337)</name>
    <name type="common">Ralstonia eutropha</name>
    <dbReference type="NCBI Taxonomy" id="381666"/>
    <lineage>
        <taxon>Bacteria</taxon>
        <taxon>Pseudomonadati</taxon>
        <taxon>Pseudomonadota</taxon>
        <taxon>Betaproteobacteria</taxon>
        <taxon>Burkholderiales</taxon>
        <taxon>Burkholderiaceae</taxon>
        <taxon>Cupriavidus</taxon>
    </lineage>
</organism>
<dbReference type="KEGG" id="reh:H16_A3226"/>
<dbReference type="HOGENOM" id="CLU_113188_1_1_4"/>
<sequence>MPDIRYALKNGDPTSTGGQLMAHTNHMIHHGVSVGVEGDIATCPACKSSGSVVNDCYPAFDLFGKQILVSGARVNCQCADKPFVFPTQNDFTIEVSRSGYDQTQTSSNAIHGGASEDRASVLAYDERFVIRDASSQEPVPSIAYAIRRGNGEIEHGTTDADGHTHLLSSVTQSEDVAIYVEG</sequence>
<dbReference type="EMBL" id="AM260479">
    <property type="protein sequence ID" value="CAJ94301.1"/>
    <property type="molecule type" value="Genomic_DNA"/>
</dbReference>
<protein>
    <recommendedName>
        <fullName evidence="3">PAAR domain-containing protein</fullName>
    </recommendedName>
</protein>
<proteinExistence type="predicted"/>
<dbReference type="Pfam" id="PF05488">
    <property type="entry name" value="PAAR_motif"/>
    <property type="match status" value="1"/>
</dbReference>
<dbReference type="InterPro" id="IPR008727">
    <property type="entry name" value="PAAR_motif"/>
</dbReference>
<accession>Q0K6S0</accession>
<keyword evidence="2" id="KW-1185">Reference proteome</keyword>
<dbReference type="STRING" id="381666.H16_A3226"/>
<name>Q0K6S0_CUPNH</name>
<reference evidence="1 2" key="1">
    <citation type="journal article" date="2006" name="Nat. Biotechnol.">
        <title>Genome sequence of the bioplastic-producing 'Knallgas' bacterium Ralstonia eutropha H16.</title>
        <authorList>
            <person name="Pohlmann A."/>
            <person name="Fricke W.F."/>
            <person name="Reinecke F."/>
            <person name="Kusian B."/>
            <person name="Liesegang H."/>
            <person name="Cramm R."/>
            <person name="Eitinger T."/>
            <person name="Ewering C."/>
            <person name="Potter M."/>
            <person name="Schwartz E."/>
            <person name="Strittmatter A."/>
            <person name="Voss I."/>
            <person name="Gottschalk G."/>
            <person name="Steinbuechel A."/>
            <person name="Friedrich B."/>
            <person name="Bowien B."/>
        </authorList>
    </citation>
    <scope>NUCLEOTIDE SEQUENCE [LARGE SCALE GENOMIC DNA]</scope>
    <source>
        <strain evidence="2">ATCC 17699 / DSM 428 / KCTC 22496 / NCIMB 10442 / H16 / Stanier 337</strain>
    </source>
</reference>
<dbReference type="AlphaFoldDB" id="Q0K6S0"/>
<evidence type="ECO:0008006" key="3">
    <source>
        <dbReference type="Google" id="ProtNLM"/>
    </source>
</evidence>
<dbReference type="CDD" id="cd14744">
    <property type="entry name" value="PAAR_CT_2"/>
    <property type="match status" value="1"/>
</dbReference>